<feature type="region of interest" description="Disordered" evidence="1">
    <location>
        <begin position="25"/>
        <end position="59"/>
    </location>
</feature>
<dbReference type="Gramene" id="KVI06919">
    <property type="protein sequence ID" value="KVI06919"/>
    <property type="gene ID" value="Ccrd_014707"/>
</dbReference>
<protein>
    <submittedName>
        <fullName evidence="2">Uncharacterized protein</fullName>
    </submittedName>
</protein>
<sequence>MLIPKPNPRQERSGDEHLCKELQGCGRRREAEAAATRGGGDERRRRRTTAATRRRRSITQKTSQLIPEFIEFLRKQLERRGSPFNASVSTAFNNIKAHLSRIGCLQLYLNAVKFSLEPVLRACIDHFAPHPCKNSALLAIFCCHKIKIIDSVSAFISREACCEIFITFSWFSQLFHHNLLLFLLNFVNDEAKGPLCLQV</sequence>
<keyword evidence="3" id="KW-1185">Reference proteome</keyword>
<feature type="compositionally biased region" description="Basic residues" evidence="1">
    <location>
        <begin position="44"/>
        <end position="58"/>
    </location>
</feature>
<organism evidence="2 3">
    <name type="scientific">Cynara cardunculus var. scolymus</name>
    <name type="common">Globe artichoke</name>
    <name type="synonym">Cynara scolymus</name>
    <dbReference type="NCBI Taxonomy" id="59895"/>
    <lineage>
        <taxon>Eukaryota</taxon>
        <taxon>Viridiplantae</taxon>
        <taxon>Streptophyta</taxon>
        <taxon>Embryophyta</taxon>
        <taxon>Tracheophyta</taxon>
        <taxon>Spermatophyta</taxon>
        <taxon>Magnoliopsida</taxon>
        <taxon>eudicotyledons</taxon>
        <taxon>Gunneridae</taxon>
        <taxon>Pentapetalae</taxon>
        <taxon>asterids</taxon>
        <taxon>campanulids</taxon>
        <taxon>Asterales</taxon>
        <taxon>Asteraceae</taxon>
        <taxon>Carduoideae</taxon>
        <taxon>Cardueae</taxon>
        <taxon>Carduinae</taxon>
        <taxon>Cynara</taxon>
    </lineage>
</organism>
<evidence type="ECO:0000313" key="3">
    <source>
        <dbReference type="Proteomes" id="UP000243975"/>
    </source>
</evidence>
<evidence type="ECO:0000256" key="1">
    <source>
        <dbReference type="SAM" id="MobiDB-lite"/>
    </source>
</evidence>
<comment type="caution">
    <text evidence="2">The sequence shown here is derived from an EMBL/GenBank/DDBJ whole genome shotgun (WGS) entry which is preliminary data.</text>
</comment>
<proteinExistence type="predicted"/>
<name>A0A103YD66_CYNCS</name>
<dbReference type="EMBL" id="LEKV01001540">
    <property type="protein sequence ID" value="KVI06919.1"/>
    <property type="molecule type" value="Genomic_DNA"/>
</dbReference>
<reference evidence="2 3" key="1">
    <citation type="journal article" date="2016" name="Sci. Rep.">
        <title>The genome sequence of the outbreeding globe artichoke constructed de novo incorporating a phase-aware low-pass sequencing strategy of F1 progeny.</title>
        <authorList>
            <person name="Scaglione D."/>
            <person name="Reyes-Chin-Wo S."/>
            <person name="Acquadro A."/>
            <person name="Froenicke L."/>
            <person name="Portis E."/>
            <person name="Beitel C."/>
            <person name="Tirone M."/>
            <person name="Mauro R."/>
            <person name="Lo Monaco A."/>
            <person name="Mauromicale G."/>
            <person name="Faccioli P."/>
            <person name="Cattivelli L."/>
            <person name="Rieseberg L."/>
            <person name="Michelmore R."/>
            <person name="Lanteri S."/>
        </authorList>
    </citation>
    <scope>NUCLEOTIDE SEQUENCE [LARGE SCALE GENOMIC DNA]</scope>
    <source>
        <strain evidence="2">2C</strain>
    </source>
</reference>
<dbReference type="AlphaFoldDB" id="A0A103YD66"/>
<accession>A0A103YD66</accession>
<evidence type="ECO:0000313" key="2">
    <source>
        <dbReference type="EMBL" id="KVI06919.1"/>
    </source>
</evidence>
<dbReference type="Proteomes" id="UP000243975">
    <property type="component" value="Unassembled WGS sequence"/>
</dbReference>
<gene>
    <name evidence="2" type="ORF">Ccrd_014707</name>
</gene>